<accession>A0A1H6FLA7</accession>
<dbReference type="SUPFAM" id="SSF53335">
    <property type="entry name" value="S-adenosyl-L-methionine-dependent methyltransferases"/>
    <property type="match status" value="1"/>
</dbReference>
<evidence type="ECO:0000313" key="2">
    <source>
        <dbReference type="EMBL" id="SEH10574.1"/>
    </source>
</evidence>
<dbReference type="InterPro" id="IPR036390">
    <property type="entry name" value="WH_DNA-bd_sf"/>
</dbReference>
<dbReference type="GO" id="GO:0016740">
    <property type="term" value="F:transferase activity"/>
    <property type="evidence" value="ECO:0007669"/>
    <property type="project" value="TreeGrafter"/>
</dbReference>
<name>A0A1H6FLA7_THEAL</name>
<dbReference type="SUPFAM" id="SSF46785">
    <property type="entry name" value="Winged helix' DNA-binding domain"/>
    <property type="match status" value="1"/>
</dbReference>
<dbReference type="Proteomes" id="UP000222056">
    <property type="component" value="Unassembled WGS sequence"/>
</dbReference>
<feature type="domain" description="N(4)-bis(aminopropyl)spermidine synthase C-terminal" evidence="1">
    <location>
        <begin position="77"/>
        <end position="300"/>
    </location>
</feature>
<dbReference type="EMBL" id="FNWJ01000001">
    <property type="protein sequence ID" value="SEH10574.1"/>
    <property type="molecule type" value="Genomic_DNA"/>
</dbReference>
<evidence type="ECO:0000313" key="3">
    <source>
        <dbReference type="Proteomes" id="UP000222056"/>
    </source>
</evidence>
<dbReference type="Gene3D" id="3.40.50.150">
    <property type="entry name" value="Vaccinia Virus protein VP39"/>
    <property type="match status" value="1"/>
</dbReference>
<dbReference type="STRING" id="29539.SAMN02745716_0441"/>
<dbReference type="Pfam" id="PF01861">
    <property type="entry name" value="BpsA_C"/>
    <property type="match status" value="1"/>
</dbReference>
<dbReference type="AlphaFoldDB" id="A0A1H6FLA7"/>
<dbReference type="InterPro" id="IPR002723">
    <property type="entry name" value="BpsA_C"/>
</dbReference>
<dbReference type="PANTHER" id="PTHR23290">
    <property type="entry name" value="RRNA N6-ADENOSINE-METHYLTRANSFERASE METTL5"/>
    <property type="match status" value="1"/>
</dbReference>
<protein>
    <recommendedName>
        <fullName evidence="1">N(4)-bis(aminopropyl)spermidine synthase C-terminal domain-containing protein</fullName>
    </recommendedName>
</protein>
<proteinExistence type="predicted"/>
<dbReference type="InterPro" id="IPR036388">
    <property type="entry name" value="WH-like_DNA-bd_sf"/>
</dbReference>
<evidence type="ECO:0000259" key="1">
    <source>
        <dbReference type="Pfam" id="PF01861"/>
    </source>
</evidence>
<organism evidence="2 3">
    <name type="scientific">Thermoleophilum album</name>
    <dbReference type="NCBI Taxonomy" id="29539"/>
    <lineage>
        <taxon>Bacteria</taxon>
        <taxon>Bacillati</taxon>
        <taxon>Actinomycetota</taxon>
        <taxon>Thermoleophilia</taxon>
        <taxon>Thermoleophilales</taxon>
        <taxon>Thermoleophilaceae</taxon>
        <taxon>Thermoleophilum</taxon>
    </lineage>
</organism>
<dbReference type="PANTHER" id="PTHR23290:SF0">
    <property type="entry name" value="RRNA N6-ADENOSINE-METHYLTRANSFERASE METTL5"/>
    <property type="match status" value="1"/>
</dbReference>
<dbReference type="OrthoDB" id="7593728at2"/>
<dbReference type="GO" id="GO:0006596">
    <property type="term" value="P:polyamine biosynthetic process"/>
    <property type="evidence" value="ECO:0007669"/>
    <property type="project" value="TreeGrafter"/>
</dbReference>
<dbReference type="Gene3D" id="1.10.10.10">
    <property type="entry name" value="Winged helix-like DNA-binding domain superfamily/Winged helix DNA-binding domain"/>
    <property type="match status" value="1"/>
</dbReference>
<sequence length="327" mass="36645">MKLHPEERLLALLAETADPWELAGRARVPFPVLVGMLRDLEERGLVEAAPGRLTLTAEGRERAPRLVRFDGRALAALARRYRKLAAERPAATDAFDQGHLTLESLMDRVAELAAWGDLFEGVRIAVMGDDDLFSIALGLSGAPAKVTVFEIDERLTAFIGELAERHRLPVEVYTHDLRKPLPRSHRGRYDVFVCDPSETRAGLRMFVGRGLSALAPGAGRAGYFGVTLVESDYEKWRELQAWLAAQPVVISQIRPEQGFYENWPTQLEEARAFGHVAFERKAKAPWYRSALWRLETLDGFVPRNPRPLPGDPIADEHYFAIASKERG</sequence>
<gene>
    <name evidence="2" type="ORF">SAMN02745716_0441</name>
</gene>
<dbReference type="InterPro" id="IPR029063">
    <property type="entry name" value="SAM-dependent_MTases_sf"/>
</dbReference>
<reference evidence="3" key="1">
    <citation type="submission" date="2016-10" db="EMBL/GenBank/DDBJ databases">
        <authorList>
            <person name="Varghese N."/>
            <person name="Submissions S."/>
        </authorList>
    </citation>
    <scope>NUCLEOTIDE SEQUENCE [LARGE SCALE GENOMIC DNA]</scope>
    <source>
        <strain evidence="3">ATCC 35263</strain>
    </source>
</reference>
<keyword evidence="3" id="KW-1185">Reference proteome</keyword>
<dbReference type="InterPro" id="IPR051720">
    <property type="entry name" value="rRNA_MeTrfase/Polyamine_Synth"/>
</dbReference>
<dbReference type="RefSeq" id="WP_093115819.1">
    <property type="nucleotide sequence ID" value="NZ_FNWJ01000001.1"/>
</dbReference>